<dbReference type="EMBL" id="RIBY02002200">
    <property type="protein sequence ID" value="KAH9822884.1"/>
    <property type="molecule type" value="Genomic_DNA"/>
</dbReference>
<protein>
    <submittedName>
        <fullName evidence="2">Uncharacterized protein</fullName>
    </submittedName>
</protein>
<feature type="compositionally biased region" description="Low complexity" evidence="1">
    <location>
        <begin position="9"/>
        <end position="20"/>
    </location>
</feature>
<keyword evidence="3" id="KW-1185">Reference proteome</keyword>
<dbReference type="Proteomes" id="UP001138500">
    <property type="component" value="Unassembled WGS sequence"/>
</dbReference>
<evidence type="ECO:0000256" key="1">
    <source>
        <dbReference type="SAM" id="MobiDB-lite"/>
    </source>
</evidence>
<feature type="region of interest" description="Disordered" evidence="1">
    <location>
        <begin position="1"/>
        <end position="79"/>
    </location>
</feature>
<reference evidence="2 3" key="2">
    <citation type="journal article" date="2021" name="Curr. Genet.">
        <title>Genetic response to nitrogen starvation in the aggressive Eucalyptus foliar pathogen Teratosphaeria destructans.</title>
        <authorList>
            <person name="Havenga M."/>
            <person name="Wingfield B.D."/>
            <person name="Wingfield M.J."/>
            <person name="Dreyer L.L."/>
            <person name="Roets F."/>
            <person name="Aylward J."/>
        </authorList>
    </citation>
    <scope>NUCLEOTIDE SEQUENCE [LARGE SCALE GENOMIC DNA]</scope>
    <source>
        <strain evidence="2">CMW44962</strain>
    </source>
</reference>
<feature type="compositionally biased region" description="Polar residues" evidence="1">
    <location>
        <begin position="109"/>
        <end position="129"/>
    </location>
</feature>
<comment type="caution">
    <text evidence="2">The sequence shown here is derived from an EMBL/GenBank/DDBJ whole genome shotgun (WGS) entry which is preliminary data.</text>
</comment>
<feature type="region of interest" description="Disordered" evidence="1">
    <location>
        <begin position="91"/>
        <end position="129"/>
    </location>
</feature>
<sequence length="192" mass="21560">MALKRKRSSPSFSSPSTVSSDMDLDTTSSIPFFYPPSKPVSYPQPKSTWDWPTYEDAPSDHYISRTRKRHRDDRPDEGTVYASTVQKLFDAQRRFPNAEPMPSRADPTSRPQTATSNASFPQRPASQRSNLHAFWNIAQPPKKDVGMMDVDVGAWGARSEMKCEDCDGFLQADSVMDIDEGVLEQEMSCGIT</sequence>
<reference evidence="2 3" key="1">
    <citation type="journal article" date="2018" name="IMA Fungus">
        <title>IMA Genome-F 10: Nine draft genome sequences of Claviceps purpurea s.lat., including C. arundinis, C. humidiphila, and C. cf. spartinae, pseudomolecules for the pitch canker pathogen Fusarium circinatum, draft genome of Davidsoniella eucalypti, Grosmannia galeiformis, Quambalaria eucalypti, and Teratosphaeria destructans.</title>
        <authorList>
            <person name="Wingfield B.D."/>
            <person name="Liu M."/>
            <person name="Nguyen H.D."/>
            <person name="Lane F.A."/>
            <person name="Morgan S.W."/>
            <person name="De Vos L."/>
            <person name="Wilken P.M."/>
            <person name="Duong T.A."/>
            <person name="Aylward J."/>
            <person name="Coetzee M.P."/>
            <person name="Dadej K."/>
            <person name="De Beer Z.W."/>
            <person name="Findlay W."/>
            <person name="Havenga M."/>
            <person name="Kolarik M."/>
            <person name="Menzies J.G."/>
            <person name="Naidoo K."/>
            <person name="Pochopski O."/>
            <person name="Shoukouhi P."/>
            <person name="Santana Q.C."/>
            <person name="Seifert K.A."/>
            <person name="Soal N."/>
            <person name="Steenkamp E.T."/>
            <person name="Tatham C.T."/>
            <person name="van der Nest M.A."/>
            <person name="Wingfield M.J."/>
        </authorList>
    </citation>
    <scope>NUCLEOTIDE SEQUENCE [LARGE SCALE GENOMIC DNA]</scope>
    <source>
        <strain evidence="2">CMW44962</strain>
    </source>
</reference>
<accession>A0A9W7SMG2</accession>
<dbReference type="AlphaFoldDB" id="A0A9W7SMG2"/>
<proteinExistence type="predicted"/>
<name>A0A9W7SMG2_9PEZI</name>
<gene>
    <name evidence="2" type="ORF">Tdes44962_MAKER00712</name>
</gene>
<organism evidence="2 3">
    <name type="scientific">Teratosphaeria destructans</name>
    <dbReference type="NCBI Taxonomy" id="418781"/>
    <lineage>
        <taxon>Eukaryota</taxon>
        <taxon>Fungi</taxon>
        <taxon>Dikarya</taxon>
        <taxon>Ascomycota</taxon>
        <taxon>Pezizomycotina</taxon>
        <taxon>Dothideomycetes</taxon>
        <taxon>Dothideomycetidae</taxon>
        <taxon>Mycosphaerellales</taxon>
        <taxon>Teratosphaeriaceae</taxon>
        <taxon>Teratosphaeria</taxon>
    </lineage>
</organism>
<dbReference type="OrthoDB" id="5336357at2759"/>
<evidence type="ECO:0000313" key="3">
    <source>
        <dbReference type="Proteomes" id="UP001138500"/>
    </source>
</evidence>
<evidence type="ECO:0000313" key="2">
    <source>
        <dbReference type="EMBL" id="KAH9822884.1"/>
    </source>
</evidence>